<feature type="domain" description="Glutamine amidotransferase" evidence="5">
    <location>
        <begin position="415"/>
        <end position="590"/>
    </location>
</feature>
<sequence>MSMPALSTAQCLIAQGGFVDCIWGTLAQLDDLSEIEGLSGSSIIALPFRAAAAHGLPMSSAEAAADTPISVLRIEHEFRLSRERALHLLPDRPLGFGEYHYEPCDSEYERLVQRIIAEDITDGKGSNFVVPRCLVADSEVRDAESRSAIFSRLLRSEPEAYMTFMFDLGSAALIGASPEMHVRLDTSGLVTMNPISGTCSHDESGPTAAQLQEFLVDEKERDELHMVVDEELKMLASICDSTPTAEGPYLKRMSRVTHTEYYLTGHTTNSVVDVLRSTMFAPTVLGSPVESAFHVAAERDVAPRRYFGGVFARLDQHAHGTQLDSAIMIRTLEVAASGRMRYPVGATLVRGSNPASEVAETVGKSQGILSVLGAGLTEDASDVVGEHLQMRREFLAPYWTGATISAMSPLTGTALIIDHQDSFTQMLARMLQDLGMHVEVGTDPPIERAMAADLLVLGPGPGDPEDYSDERIVKARRWASDALDGHFERVLAVCLSHQLVCQNLGFPIRRLPFPNQGSFSCVDLWGKRRQLAFYNSYAAYSAGRALVGARALASDNLTGEIFALSMPGLETMQFHPESSISVDGIAVLCDAVCRLFEGS</sequence>
<dbReference type="Proteomes" id="UP001501791">
    <property type="component" value="Unassembled WGS sequence"/>
</dbReference>
<keyword evidence="2" id="KW-0315">Glutamine amidotransferase</keyword>
<evidence type="ECO:0000259" key="6">
    <source>
        <dbReference type="Pfam" id="PF00425"/>
    </source>
</evidence>
<dbReference type="PANTHER" id="PTHR11236:SF49">
    <property type="entry name" value="ANTHRANILATE SYNTHASE COMPONENT 1"/>
    <property type="match status" value="1"/>
</dbReference>
<organism evidence="7 8">
    <name type="scientific">Brevibacterium picturae</name>
    <dbReference type="NCBI Taxonomy" id="260553"/>
    <lineage>
        <taxon>Bacteria</taxon>
        <taxon>Bacillati</taxon>
        <taxon>Actinomycetota</taxon>
        <taxon>Actinomycetes</taxon>
        <taxon>Micrococcales</taxon>
        <taxon>Brevibacteriaceae</taxon>
        <taxon>Brevibacterium</taxon>
    </lineage>
</organism>
<keyword evidence="3" id="KW-0456">Lyase</keyword>
<comment type="caution">
    <text evidence="7">The sequence shown here is derived from an EMBL/GenBank/DDBJ whole genome shotgun (WGS) entry which is preliminary data.</text>
</comment>
<gene>
    <name evidence="7" type="ORF">GCM10009691_05270</name>
</gene>
<dbReference type="Gene3D" id="3.40.50.880">
    <property type="match status" value="1"/>
</dbReference>
<dbReference type="PANTHER" id="PTHR11236">
    <property type="entry name" value="AMINOBENZOATE/ANTHRANILATE SYNTHASE"/>
    <property type="match status" value="1"/>
</dbReference>
<evidence type="ECO:0000256" key="1">
    <source>
        <dbReference type="ARBA" id="ARBA00012266"/>
    </source>
</evidence>
<dbReference type="SUPFAM" id="SSF52317">
    <property type="entry name" value="Class I glutamine amidotransferase-like"/>
    <property type="match status" value="1"/>
</dbReference>
<reference evidence="7 8" key="1">
    <citation type="journal article" date="2019" name="Int. J. Syst. Evol. Microbiol.">
        <title>The Global Catalogue of Microorganisms (GCM) 10K type strain sequencing project: providing services to taxonomists for standard genome sequencing and annotation.</title>
        <authorList>
            <consortium name="The Broad Institute Genomics Platform"/>
            <consortium name="The Broad Institute Genome Sequencing Center for Infectious Disease"/>
            <person name="Wu L."/>
            <person name="Ma J."/>
        </authorList>
    </citation>
    <scope>NUCLEOTIDE SEQUENCE [LARGE SCALE GENOMIC DNA]</scope>
    <source>
        <strain evidence="7 8">JCM 13319</strain>
    </source>
</reference>
<dbReference type="Gene3D" id="3.60.120.10">
    <property type="entry name" value="Anthranilate synthase"/>
    <property type="match status" value="1"/>
</dbReference>
<name>A0ABN2B3X8_9MICO</name>
<proteinExistence type="predicted"/>
<dbReference type="InterPro" id="IPR005801">
    <property type="entry name" value="ADC_synthase"/>
</dbReference>
<dbReference type="EMBL" id="BAAALY010000002">
    <property type="protein sequence ID" value="GAA1532465.1"/>
    <property type="molecule type" value="Genomic_DNA"/>
</dbReference>
<comment type="catalytic activity">
    <reaction evidence="4">
        <text>chorismate + L-glutamine = anthranilate + pyruvate + L-glutamate + H(+)</text>
        <dbReference type="Rhea" id="RHEA:21732"/>
        <dbReference type="ChEBI" id="CHEBI:15361"/>
        <dbReference type="ChEBI" id="CHEBI:15378"/>
        <dbReference type="ChEBI" id="CHEBI:16567"/>
        <dbReference type="ChEBI" id="CHEBI:29748"/>
        <dbReference type="ChEBI" id="CHEBI:29985"/>
        <dbReference type="ChEBI" id="CHEBI:58359"/>
        <dbReference type="EC" id="4.1.3.27"/>
    </reaction>
</comment>
<evidence type="ECO:0000313" key="8">
    <source>
        <dbReference type="Proteomes" id="UP001501791"/>
    </source>
</evidence>
<dbReference type="InterPro" id="IPR019999">
    <property type="entry name" value="Anth_synth_I-like"/>
</dbReference>
<dbReference type="InterPro" id="IPR017926">
    <property type="entry name" value="GATASE"/>
</dbReference>
<dbReference type="EC" id="4.1.3.27" evidence="1"/>
<evidence type="ECO:0000259" key="5">
    <source>
        <dbReference type="Pfam" id="PF00117"/>
    </source>
</evidence>
<evidence type="ECO:0000256" key="3">
    <source>
        <dbReference type="ARBA" id="ARBA00023239"/>
    </source>
</evidence>
<dbReference type="Pfam" id="PF00117">
    <property type="entry name" value="GATase"/>
    <property type="match status" value="1"/>
</dbReference>
<dbReference type="PRINTS" id="PR00096">
    <property type="entry name" value="GATASE"/>
</dbReference>
<dbReference type="CDD" id="cd01743">
    <property type="entry name" value="GATase1_Anthranilate_Synthase"/>
    <property type="match status" value="1"/>
</dbReference>
<dbReference type="SUPFAM" id="SSF56322">
    <property type="entry name" value="ADC synthase"/>
    <property type="match status" value="1"/>
</dbReference>
<dbReference type="PROSITE" id="PS51273">
    <property type="entry name" value="GATASE_TYPE_1"/>
    <property type="match status" value="1"/>
</dbReference>
<keyword evidence="8" id="KW-1185">Reference proteome</keyword>
<evidence type="ECO:0000256" key="2">
    <source>
        <dbReference type="ARBA" id="ARBA00022962"/>
    </source>
</evidence>
<dbReference type="Pfam" id="PF00425">
    <property type="entry name" value="Chorismate_bind"/>
    <property type="match status" value="1"/>
</dbReference>
<dbReference type="InterPro" id="IPR029062">
    <property type="entry name" value="Class_I_gatase-like"/>
</dbReference>
<evidence type="ECO:0000313" key="7">
    <source>
        <dbReference type="EMBL" id="GAA1532465.1"/>
    </source>
</evidence>
<evidence type="ECO:0000256" key="4">
    <source>
        <dbReference type="ARBA" id="ARBA00047683"/>
    </source>
</evidence>
<protein>
    <recommendedName>
        <fullName evidence="1">anthranilate synthase</fullName>
        <ecNumber evidence="1">4.1.3.27</ecNumber>
    </recommendedName>
</protein>
<dbReference type="PRINTS" id="PR00097">
    <property type="entry name" value="ANTSNTHASEII"/>
</dbReference>
<feature type="domain" description="Chorismate-utilising enzyme C-terminal" evidence="6">
    <location>
        <begin position="106"/>
        <end position="364"/>
    </location>
</feature>
<dbReference type="InterPro" id="IPR006221">
    <property type="entry name" value="TrpG/PapA_dom"/>
</dbReference>
<accession>A0ABN2B3X8</accession>
<dbReference type="InterPro" id="IPR015890">
    <property type="entry name" value="Chorismate_C"/>
</dbReference>